<keyword evidence="1" id="KW-0175">Coiled coil</keyword>
<feature type="transmembrane region" description="Helical" evidence="3">
    <location>
        <begin position="119"/>
        <end position="140"/>
    </location>
</feature>
<dbReference type="HOGENOM" id="CLU_037537_1_0_1"/>
<accession>J4H2C6</accession>
<feature type="compositionally biased region" description="Acidic residues" evidence="2">
    <location>
        <begin position="31"/>
        <end position="51"/>
    </location>
</feature>
<dbReference type="Proteomes" id="UP000006352">
    <property type="component" value="Unassembled WGS sequence"/>
</dbReference>
<feature type="transmembrane region" description="Helical" evidence="3">
    <location>
        <begin position="202"/>
        <end position="220"/>
    </location>
</feature>
<feature type="transmembrane region" description="Helical" evidence="3">
    <location>
        <begin position="173"/>
        <end position="190"/>
    </location>
</feature>
<dbReference type="EMBL" id="HE797026">
    <property type="protein sequence ID" value="CCM01289.1"/>
    <property type="molecule type" value="Genomic_DNA"/>
</dbReference>
<evidence type="ECO:0000256" key="1">
    <source>
        <dbReference type="SAM" id="Coils"/>
    </source>
</evidence>
<feature type="compositionally biased region" description="Basic and acidic residues" evidence="2">
    <location>
        <begin position="53"/>
        <end position="67"/>
    </location>
</feature>
<dbReference type="GeneID" id="24096200"/>
<feature type="coiled-coil region" evidence="1">
    <location>
        <begin position="246"/>
        <end position="280"/>
    </location>
</feature>
<evidence type="ECO:0000313" key="5">
    <source>
        <dbReference type="Proteomes" id="UP000006352"/>
    </source>
</evidence>
<dbReference type="PANTHER" id="PTHR42032">
    <property type="entry name" value="YALI0E30679P"/>
    <property type="match status" value="1"/>
</dbReference>
<keyword evidence="3" id="KW-0812">Transmembrane</keyword>
<keyword evidence="5" id="KW-1185">Reference proteome</keyword>
<dbReference type="AlphaFoldDB" id="J4H2C6"/>
<evidence type="ECO:0000256" key="3">
    <source>
        <dbReference type="SAM" id="Phobius"/>
    </source>
</evidence>
<feature type="compositionally biased region" description="Polar residues" evidence="2">
    <location>
        <begin position="10"/>
        <end position="29"/>
    </location>
</feature>
<keyword evidence="3" id="KW-0472">Membrane</keyword>
<name>J4H2C6_9APHY</name>
<proteinExistence type="predicted"/>
<dbReference type="OrthoDB" id="10263751at2759"/>
<feature type="region of interest" description="Disordered" evidence="2">
    <location>
        <begin position="1"/>
        <end position="86"/>
    </location>
</feature>
<gene>
    <name evidence="4" type="ORF">FIBRA_03338</name>
</gene>
<dbReference type="STRING" id="599839.J4H2C6"/>
<sequence length="541" mass="59797">MASAPVSAGPSRSSPQRQFIDTSPSTPDTNADIESDFEDEYTPSDGSESDYESAMKDQALNEKDFKGKTVPRPHARTSSSDTRIRDGSKPWTDLDLSIIVACVSPIGNWLTGGDHVKNLFLVILLIFYLHQLVEVPWGLYQASRPRKPVIPHSSLPANRAVALAATELRQQELFLLLLTIVSPLIGALFLQYMLDTLGGAESLSWFSTTLFVLATGIRPWSHLISRVRARTTTLHDAIHYPPTAEAKRTDEELAKVTKRLLALEEEMKELRERAAHGARLQVVCDDLSEALGNLERGTKRNERKADSARVAFTSRLAALEKGLVQLDQNRRLDMDALKTAHAYSPPVYLVVYKRLRSYVAPFATGLLRLPMVIWTLGSLDVDAKRPDKYGGNGSDAGVVRNGILKNASVNGNVSLVRTPSGQHSGSPHLPTIQEVRSDVEADVEADSDGTYVSEKEKGEPLSPAINPKERLVKRVRSRSRSRSGGSGSTRSSMGRMRRMPSFHEWAFELAQSIVLWPYHASVRILVAIAPPVHRILKSFRA</sequence>
<organism evidence="4 5">
    <name type="scientific">Fibroporia radiculosa</name>
    <dbReference type="NCBI Taxonomy" id="599839"/>
    <lineage>
        <taxon>Eukaryota</taxon>
        <taxon>Fungi</taxon>
        <taxon>Dikarya</taxon>
        <taxon>Basidiomycota</taxon>
        <taxon>Agaricomycotina</taxon>
        <taxon>Agaricomycetes</taxon>
        <taxon>Polyporales</taxon>
        <taxon>Fibroporiaceae</taxon>
        <taxon>Fibroporia</taxon>
    </lineage>
</organism>
<evidence type="ECO:0000313" key="4">
    <source>
        <dbReference type="EMBL" id="CCM01289.1"/>
    </source>
</evidence>
<keyword evidence="3" id="KW-1133">Transmembrane helix</keyword>
<dbReference type="PANTHER" id="PTHR42032:SF1">
    <property type="entry name" value="YALI0E30679P"/>
    <property type="match status" value="1"/>
</dbReference>
<dbReference type="RefSeq" id="XP_012180572.1">
    <property type="nucleotide sequence ID" value="XM_012325182.1"/>
</dbReference>
<evidence type="ECO:0000256" key="2">
    <source>
        <dbReference type="SAM" id="MobiDB-lite"/>
    </source>
</evidence>
<reference evidence="4 5" key="1">
    <citation type="journal article" date="2012" name="Appl. Environ. Microbiol.">
        <title>Short-read sequencing for genomic analysis of the brown rot fungus Fibroporia radiculosa.</title>
        <authorList>
            <person name="Tang J.D."/>
            <person name="Perkins A.D."/>
            <person name="Sonstegard T.S."/>
            <person name="Schroeder S.G."/>
            <person name="Burgess S.C."/>
            <person name="Diehl S.V."/>
        </authorList>
    </citation>
    <scope>NUCLEOTIDE SEQUENCE [LARGE SCALE GENOMIC DNA]</scope>
    <source>
        <strain evidence="4 5">TFFH 294</strain>
    </source>
</reference>
<protein>
    <submittedName>
        <fullName evidence="4">Uncharacterized protein</fullName>
    </submittedName>
</protein>
<feature type="region of interest" description="Disordered" evidence="2">
    <location>
        <begin position="443"/>
        <end position="495"/>
    </location>
</feature>
<dbReference type="InParanoid" id="J4H2C6"/>